<evidence type="ECO:0000313" key="3">
    <source>
        <dbReference type="Proteomes" id="UP000220527"/>
    </source>
</evidence>
<proteinExistence type="predicted"/>
<dbReference type="Proteomes" id="UP000220527">
    <property type="component" value="Unassembled WGS sequence"/>
</dbReference>
<dbReference type="OrthoDB" id="155983at2"/>
<dbReference type="RefSeq" id="WP_097644570.1">
    <property type="nucleotide sequence ID" value="NZ_NQWI01000060.1"/>
</dbReference>
<dbReference type="EMBL" id="NQWI01000060">
    <property type="protein sequence ID" value="PDW02597.1"/>
    <property type="molecule type" value="Genomic_DNA"/>
</dbReference>
<comment type="caution">
    <text evidence="2">The sequence shown here is derived from an EMBL/GenBank/DDBJ whole genome shotgun (WGS) entry which is preliminary data.</text>
</comment>
<keyword evidence="1" id="KW-0472">Membrane</keyword>
<evidence type="ECO:0000313" key="2">
    <source>
        <dbReference type="EMBL" id="PDW02597.1"/>
    </source>
</evidence>
<sequence length="191" mass="19911">MIDHTKPNAPPPKQRGQSLPLAALMMPVLVAFVLMAIEVSERWLQVAMIQDALQHATRSAVQQLDYSAFARNEMGLRATGDCINVTTVGAAGGPCAAVIAVADQILRTNLRGVRGISGATPNAAIDAAAATVRWSVFPNGGTCSVGGRTVSSPAPDIPLICAEMRPVMTGIVGWGDFTPLIIAADVLDPAR</sequence>
<dbReference type="AlphaFoldDB" id="A0A2A6RHP2"/>
<organism evidence="2 3">
    <name type="scientific">Candidatus Viridilinea mediisalina</name>
    <dbReference type="NCBI Taxonomy" id="2024553"/>
    <lineage>
        <taxon>Bacteria</taxon>
        <taxon>Bacillati</taxon>
        <taxon>Chloroflexota</taxon>
        <taxon>Chloroflexia</taxon>
        <taxon>Chloroflexales</taxon>
        <taxon>Chloroflexineae</taxon>
        <taxon>Oscillochloridaceae</taxon>
        <taxon>Candidatus Viridilinea</taxon>
    </lineage>
</organism>
<evidence type="ECO:0000256" key="1">
    <source>
        <dbReference type="SAM" id="Phobius"/>
    </source>
</evidence>
<reference evidence="3" key="1">
    <citation type="submission" date="2017-08" db="EMBL/GenBank/DDBJ databases">
        <authorList>
            <person name="Grouzdev D.S."/>
            <person name="Gaisin V.A."/>
            <person name="Rysina M.S."/>
            <person name="Gorlenko V.M."/>
        </authorList>
    </citation>
    <scope>NUCLEOTIDE SEQUENCE [LARGE SCALE GENOMIC DNA]</scope>
    <source>
        <strain evidence="3">Kir15-3F</strain>
    </source>
</reference>
<keyword evidence="3" id="KW-1185">Reference proteome</keyword>
<accession>A0A2A6RHP2</accession>
<feature type="transmembrane region" description="Helical" evidence="1">
    <location>
        <begin position="20"/>
        <end position="39"/>
    </location>
</feature>
<gene>
    <name evidence="2" type="ORF">CJ255_13185</name>
</gene>
<keyword evidence="1" id="KW-0812">Transmembrane</keyword>
<keyword evidence="1" id="KW-1133">Transmembrane helix</keyword>
<protein>
    <submittedName>
        <fullName evidence="2">Uncharacterized protein</fullName>
    </submittedName>
</protein>
<name>A0A2A6RHP2_9CHLR</name>